<dbReference type="InterPro" id="IPR036857">
    <property type="entry name" value="Thyroglobulin_1_sf"/>
</dbReference>
<evidence type="ECO:0000256" key="6">
    <source>
        <dbReference type="ARBA" id="ARBA00023180"/>
    </source>
</evidence>
<feature type="disulfide bond" evidence="7">
    <location>
        <begin position="835"/>
        <end position="855"/>
    </location>
</feature>
<dbReference type="GO" id="GO:0005615">
    <property type="term" value="C:extracellular space"/>
    <property type="evidence" value="ECO:0007669"/>
    <property type="project" value="TreeGrafter"/>
</dbReference>
<keyword evidence="3 8" id="KW-0732">Signal</keyword>
<dbReference type="FunFam" id="4.10.800.10:FF:000011">
    <property type="entry name" value="Thyroglobulin"/>
    <property type="match status" value="1"/>
</dbReference>
<comment type="caution">
    <text evidence="10">The sequence shown here is derived from an EMBL/GenBank/DDBJ whole genome shotgun (WGS) entry which is preliminary data.</text>
</comment>
<evidence type="ECO:0000313" key="11">
    <source>
        <dbReference type="Proteomes" id="UP000242450"/>
    </source>
</evidence>
<feature type="disulfide bond" evidence="7">
    <location>
        <begin position="826"/>
        <end position="833"/>
    </location>
</feature>
<feature type="domain" description="Thyroglobulin type-1" evidence="9">
    <location>
        <begin position="791"/>
        <end position="855"/>
    </location>
</feature>
<dbReference type="PANTHER" id="PTHR12352">
    <property type="entry name" value="SECRETED MODULAR CALCIUM-BINDING PROTEIN"/>
    <property type="match status" value="1"/>
</dbReference>
<feature type="disulfide bond" evidence="7">
    <location>
        <begin position="131"/>
        <end position="138"/>
    </location>
</feature>
<evidence type="ECO:0000259" key="9">
    <source>
        <dbReference type="PROSITE" id="PS51162"/>
    </source>
</evidence>
<sequence length="982" mass="107531">MALALWVFGLLDLVSLVSANIFEYQVDAQPLRPCELQRERAFLKREDYVPQCAEDGSFQTIQCGKDGASCWCVDADGREVPGSQQPGRPVACLSFCQLQKQQILLSSYINSTAASYLPQCRDSGDYSPVQCDLRREQCWCVDADGMEVYGTRQRGRPARYGAFRPVQCKFVNTTDMMIFDLVHGYNRFPDAFVTFSSFRSRFPEVSGYCYCADSQGRELAETAEDQSCPSERRRAFSRLRFGPSGSFSRRSLFLAPEERLVSQRFARFAASCPSSIKELFLDSGVFQPMLQGQDTRFVAPESLLKEAIRGIFPSRELARLALQFTTNAKRLQQNLFGGRFLVNVGQFNLSGALGTRGTFNFSHFFQQLGLPGFQDGRALADLAKPLSLGLNSNPASKAPKTSKTGVAPRKPVVGSFGFEINLQENQNALQFLSSLLELPEFLLFLQHAISVPEDTARDLGDVMEMVFSSQGCGQAPGSLFVPACTAEGRYEEVQCFAGDCCPCQLQAERAFLGTARALVSNPSTPPTLSSIYIPQCSASGQWRPMQCDGPPEQAFEWYERWEAQNSAGQALTPAELLMKIMSYREAASRNFRLFIQNLYEAGQQGIFPGLARYSSFQDVPVSVLEGNRTQPGGNVLLEPYFFWQILNGQLDQYPGPYSDFSAPLAHFDLRSCCLFVPACTSEGSFLPVQCFNSECHCVDTEGQPIPGTRSAVGEPKKSFDFYQGRLVTLAASPRASSPVRSSPYVPQCDAFGGWEPVQCYAATGHCWCVDGRGEYVPASLTARSRQIPQCPSLCEVLQSGVPSGGASPGYSPACRAEDGGFSPAQCDPAQGSCWCVLGSGQEVPGTRVAGSQPACEKAPGPLPLKEHSAECTVRLVWTPSPALEVKMAGSPVSIPVCDDSSVKVECLSRERLGVNITWKLRLADVPPASLPDLRDVVSPSVGWSQCGPSACLWGQRAHHVPGPWVELVTEQFMKSNRVLAHS</sequence>
<evidence type="ECO:0000256" key="1">
    <source>
        <dbReference type="ARBA" id="ARBA00004613"/>
    </source>
</evidence>
<feature type="domain" description="Thyroglobulin type-1" evidence="9">
    <location>
        <begin position="736"/>
        <end position="790"/>
    </location>
</feature>
<dbReference type="GO" id="GO:0007160">
    <property type="term" value="P:cell-matrix adhesion"/>
    <property type="evidence" value="ECO:0007669"/>
    <property type="project" value="TreeGrafter"/>
</dbReference>
<dbReference type="Gene3D" id="4.10.800.10">
    <property type="entry name" value="Thyroglobulin type-1"/>
    <property type="match status" value="7"/>
</dbReference>
<feature type="signal peptide" evidence="8">
    <location>
        <begin position="1"/>
        <end position="19"/>
    </location>
</feature>
<feature type="disulfide bond" evidence="7">
    <location>
        <begin position="63"/>
        <end position="70"/>
    </location>
</feature>
<dbReference type="PROSITE" id="PS51162">
    <property type="entry name" value="THYROGLOBULIN_1_2"/>
    <property type="match status" value="5"/>
</dbReference>
<feature type="disulfide bond" evidence="7">
    <location>
        <begin position="72"/>
        <end position="92"/>
    </location>
</feature>
<dbReference type="InterPro" id="IPR000716">
    <property type="entry name" value="Thyroglobulin_1"/>
</dbReference>
<organism evidence="10 11">
    <name type="scientific">Cervus elaphus hippelaphus</name>
    <name type="common">European red deer</name>
    <dbReference type="NCBI Taxonomy" id="46360"/>
    <lineage>
        <taxon>Eukaryota</taxon>
        <taxon>Metazoa</taxon>
        <taxon>Chordata</taxon>
        <taxon>Craniata</taxon>
        <taxon>Vertebrata</taxon>
        <taxon>Euteleostomi</taxon>
        <taxon>Mammalia</taxon>
        <taxon>Eutheria</taxon>
        <taxon>Laurasiatheria</taxon>
        <taxon>Artiodactyla</taxon>
        <taxon>Ruminantia</taxon>
        <taxon>Pecora</taxon>
        <taxon>Cervidae</taxon>
        <taxon>Cervinae</taxon>
        <taxon>Cervus</taxon>
    </lineage>
</organism>
<feature type="chain" id="PRO_5013256384" evidence="8">
    <location>
        <begin position="20"/>
        <end position="982"/>
    </location>
</feature>
<dbReference type="GO" id="GO:0005604">
    <property type="term" value="C:basement membrane"/>
    <property type="evidence" value="ECO:0007669"/>
    <property type="project" value="TreeGrafter"/>
</dbReference>
<dbReference type="Pfam" id="PF00086">
    <property type="entry name" value="Thyroglobulin_1"/>
    <property type="match status" value="6"/>
</dbReference>
<keyword evidence="2" id="KW-0964">Secreted</keyword>
<proteinExistence type="predicted"/>
<feature type="domain" description="Thyroglobulin type-1" evidence="9">
    <location>
        <begin position="93"/>
        <end position="168"/>
    </location>
</feature>
<protein>
    <submittedName>
        <fullName evidence="10">TG</fullName>
    </submittedName>
</protein>
<accession>A0A212CEC9</accession>
<dbReference type="FunFam" id="4.10.800.10:FF:000013">
    <property type="entry name" value="Thyroglobulin"/>
    <property type="match status" value="1"/>
</dbReference>
<dbReference type="PROSITE" id="PS00484">
    <property type="entry name" value="THYROGLOBULIN_1_1"/>
    <property type="match status" value="3"/>
</dbReference>
<evidence type="ECO:0000256" key="4">
    <source>
        <dbReference type="ARBA" id="ARBA00022737"/>
    </source>
</evidence>
<reference evidence="10 11" key="1">
    <citation type="journal article" date="2018" name="Mol. Genet. Genomics">
        <title>The red deer Cervus elaphus genome CerEla1.0: sequencing, annotating, genes, and chromosomes.</title>
        <authorList>
            <person name="Bana N.A."/>
            <person name="Nyiri A."/>
            <person name="Nagy J."/>
            <person name="Frank K."/>
            <person name="Nagy T."/>
            <person name="Steger V."/>
            <person name="Schiller M."/>
            <person name="Lakatos P."/>
            <person name="Sugar L."/>
            <person name="Horn P."/>
            <person name="Barta E."/>
            <person name="Orosz L."/>
        </authorList>
    </citation>
    <scope>NUCLEOTIDE SEQUENCE [LARGE SCALE GENOMIC DNA]</scope>
    <source>
        <strain evidence="10">Hungarian</strain>
    </source>
</reference>
<feature type="disulfide bond" evidence="7">
    <location>
        <begin position="759"/>
        <end position="766"/>
    </location>
</feature>
<evidence type="ECO:0000256" key="3">
    <source>
        <dbReference type="ARBA" id="ARBA00022729"/>
    </source>
</evidence>
<gene>
    <name evidence="10" type="ORF">Celaphus_00016187</name>
</gene>
<dbReference type="OrthoDB" id="6409105at2759"/>
<keyword evidence="5 7" id="KW-1015">Disulfide bond</keyword>
<dbReference type="FunFam" id="4.10.800.10:FF:000004">
    <property type="entry name" value="SPARC-related modular calcium-binding protein 1"/>
    <property type="match status" value="1"/>
</dbReference>
<comment type="subcellular location">
    <subcellularLocation>
        <location evidence="1">Secreted</location>
    </subcellularLocation>
</comment>
<name>A0A212CEC9_CEREH</name>
<keyword evidence="4" id="KW-0677">Repeat</keyword>
<keyword evidence="6" id="KW-0325">Glycoprotein</keyword>
<dbReference type="SMART" id="SM00211">
    <property type="entry name" value="TY"/>
    <property type="match status" value="5"/>
</dbReference>
<dbReference type="Proteomes" id="UP000242450">
    <property type="component" value="Chromosome 21"/>
</dbReference>
<dbReference type="PANTHER" id="PTHR12352:SF3">
    <property type="entry name" value="NIDOGEN-2"/>
    <property type="match status" value="1"/>
</dbReference>
<evidence type="ECO:0000256" key="8">
    <source>
        <dbReference type="SAM" id="SignalP"/>
    </source>
</evidence>
<evidence type="ECO:0000256" key="5">
    <source>
        <dbReference type="ARBA" id="ARBA00023157"/>
    </source>
</evidence>
<feature type="domain" description="Thyroglobulin type-1" evidence="9">
    <location>
        <begin position="31"/>
        <end position="92"/>
    </location>
</feature>
<feature type="domain" description="Thyroglobulin type-1" evidence="9">
    <location>
        <begin position="669"/>
        <end position="717"/>
    </location>
</feature>
<dbReference type="FunFam" id="4.10.800.10:FF:000016">
    <property type="entry name" value="Thyroglobulin"/>
    <property type="match status" value="1"/>
</dbReference>
<dbReference type="AlphaFoldDB" id="A0A212CEC9"/>
<dbReference type="InterPro" id="IPR051950">
    <property type="entry name" value="Dev_reg/Prot_inhib"/>
</dbReference>
<dbReference type="EMBL" id="MKHE01000021">
    <property type="protein sequence ID" value="OWK04368.1"/>
    <property type="molecule type" value="Genomic_DNA"/>
</dbReference>
<keyword evidence="11" id="KW-1185">Reference proteome</keyword>
<evidence type="ECO:0000256" key="2">
    <source>
        <dbReference type="ARBA" id="ARBA00022525"/>
    </source>
</evidence>
<evidence type="ECO:0000313" key="10">
    <source>
        <dbReference type="EMBL" id="OWK04368.1"/>
    </source>
</evidence>
<comment type="caution">
    <text evidence="7">Lacks conserved residue(s) required for the propagation of feature annotation.</text>
</comment>
<dbReference type="SUPFAM" id="SSF57610">
    <property type="entry name" value="Thyroglobulin type-1 domain"/>
    <property type="match status" value="6"/>
</dbReference>
<evidence type="ECO:0000256" key="7">
    <source>
        <dbReference type="PROSITE-ProRule" id="PRU00500"/>
    </source>
</evidence>
<dbReference type="CDD" id="cd00191">
    <property type="entry name" value="TY"/>
    <property type="match status" value="5"/>
</dbReference>